<protein>
    <submittedName>
        <fullName evidence="4">Uncharacterized protein</fullName>
    </submittedName>
</protein>
<dbReference type="Pfam" id="PF09751">
    <property type="entry name" value="Es2"/>
    <property type="match status" value="2"/>
</dbReference>
<sequence length="108" mass="12387">MSPKHTQMPLAETHILDEDEFTERLDGIIERDFFPDLKQLRAENRALEIGADVAKPDVSDTKVSVSLGEFLDTYTSEDSASFKRLLQIENKSRNEPANEGVWTRQRHL</sequence>
<name>A0A1Y1WL73_9FUNG</name>
<dbReference type="EMBL" id="MCFD01000001">
    <property type="protein sequence ID" value="ORX74319.1"/>
    <property type="molecule type" value="Genomic_DNA"/>
</dbReference>
<dbReference type="PANTHER" id="PTHR12940">
    <property type="entry name" value="ES-2 PROTEIN - RELATED"/>
    <property type="match status" value="1"/>
</dbReference>
<dbReference type="InterPro" id="IPR019148">
    <property type="entry name" value="Nuclear_protein_DGCR14_ESS-2"/>
</dbReference>
<keyword evidence="3" id="KW-0539">Nucleus</keyword>
<keyword evidence="5" id="KW-1185">Reference proteome</keyword>
<dbReference type="Proteomes" id="UP000193922">
    <property type="component" value="Unassembled WGS sequence"/>
</dbReference>
<evidence type="ECO:0000256" key="3">
    <source>
        <dbReference type="ARBA" id="ARBA00023242"/>
    </source>
</evidence>
<dbReference type="RefSeq" id="XP_040747530.1">
    <property type="nucleotide sequence ID" value="XM_040889609.1"/>
</dbReference>
<evidence type="ECO:0000313" key="4">
    <source>
        <dbReference type="EMBL" id="ORX74319.1"/>
    </source>
</evidence>
<dbReference type="AlphaFoldDB" id="A0A1Y1WL73"/>
<organism evidence="4 5">
    <name type="scientific">Linderina pennispora</name>
    <dbReference type="NCBI Taxonomy" id="61395"/>
    <lineage>
        <taxon>Eukaryota</taxon>
        <taxon>Fungi</taxon>
        <taxon>Fungi incertae sedis</taxon>
        <taxon>Zoopagomycota</taxon>
        <taxon>Kickxellomycotina</taxon>
        <taxon>Kickxellomycetes</taxon>
        <taxon>Kickxellales</taxon>
        <taxon>Kickxellaceae</taxon>
        <taxon>Linderina</taxon>
    </lineage>
</organism>
<dbReference type="OrthoDB" id="19679at2759"/>
<reference evidence="4 5" key="1">
    <citation type="submission" date="2016-07" db="EMBL/GenBank/DDBJ databases">
        <title>Pervasive Adenine N6-methylation of Active Genes in Fungi.</title>
        <authorList>
            <consortium name="DOE Joint Genome Institute"/>
            <person name="Mondo S.J."/>
            <person name="Dannebaum R.O."/>
            <person name="Kuo R.C."/>
            <person name="Labutti K."/>
            <person name="Haridas S."/>
            <person name="Kuo A."/>
            <person name="Salamov A."/>
            <person name="Ahrendt S.R."/>
            <person name="Lipzen A."/>
            <person name="Sullivan W."/>
            <person name="Andreopoulos W.B."/>
            <person name="Clum A."/>
            <person name="Lindquist E."/>
            <person name="Daum C."/>
            <person name="Ramamoorthy G.K."/>
            <person name="Gryganskyi A."/>
            <person name="Culley D."/>
            <person name="Magnuson J.K."/>
            <person name="James T.Y."/>
            <person name="O'Malley M.A."/>
            <person name="Stajich J.E."/>
            <person name="Spatafora J.W."/>
            <person name="Visel A."/>
            <person name="Grigoriev I.V."/>
        </authorList>
    </citation>
    <scope>NUCLEOTIDE SEQUENCE [LARGE SCALE GENOMIC DNA]</scope>
    <source>
        <strain evidence="4 5">ATCC 12442</strain>
    </source>
</reference>
<comment type="subcellular location">
    <subcellularLocation>
        <location evidence="1">Nucleus</location>
    </subcellularLocation>
</comment>
<dbReference type="GO" id="GO:0071013">
    <property type="term" value="C:catalytic step 2 spliceosome"/>
    <property type="evidence" value="ECO:0007669"/>
    <property type="project" value="TreeGrafter"/>
</dbReference>
<accession>A0A1Y1WL73</accession>
<evidence type="ECO:0000256" key="1">
    <source>
        <dbReference type="ARBA" id="ARBA00004123"/>
    </source>
</evidence>
<evidence type="ECO:0000313" key="5">
    <source>
        <dbReference type="Proteomes" id="UP000193922"/>
    </source>
</evidence>
<comment type="caution">
    <text evidence="4">The sequence shown here is derived from an EMBL/GenBank/DDBJ whole genome shotgun (WGS) entry which is preliminary data.</text>
</comment>
<gene>
    <name evidence="4" type="ORF">DL89DRAFT_280755</name>
</gene>
<comment type="similarity">
    <text evidence="2">Belongs to the ESS2 family.</text>
</comment>
<evidence type="ECO:0000256" key="2">
    <source>
        <dbReference type="ARBA" id="ARBA00009072"/>
    </source>
</evidence>
<proteinExistence type="inferred from homology"/>
<dbReference type="PANTHER" id="PTHR12940:SF0">
    <property type="entry name" value="SPLICING FACTOR ESS-2 HOMOLOG"/>
    <property type="match status" value="1"/>
</dbReference>
<dbReference type="GeneID" id="63806257"/>